<keyword evidence="1" id="KW-0812">Transmembrane</keyword>
<dbReference type="AlphaFoldDB" id="A0A846I4P0"/>
<evidence type="ECO:0000313" key="2">
    <source>
        <dbReference type="EMBL" id="NEZ91956.1"/>
    </source>
</evidence>
<evidence type="ECO:0000256" key="1">
    <source>
        <dbReference type="SAM" id="Phobius"/>
    </source>
</evidence>
<organism evidence="2 3">
    <name type="scientific">Clostridium botulinum</name>
    <dbReference type="NCBI Taxonomy" id="1491"/>
    <lineage>
        <taxon>Bacteria</taxon>
        <taxon>Bacillati</taxon>
        <taxon>Bacillota</taxon>
        <taxon>Clostridia</taxon>
        <taxon>Eubacteriales</taxon>
        <taxon>Clostridiaceae</taxon>
        <taxon>Clostridium</taxon>
    </lineage>
</organism>
<evidence type="ECO:0000313" key="3">
    <source>
        <dbReference type="Proteomes" id="UP000473887"/>
    </source>
</evidence>
<dbReference type="EMBL" id="SGKC01000013">
    <property type="protein sequence ID" value="NEZ91956.1"/>
    <property type="molecule type" value="Genomic_DNA"/>
</dbReference>
<proteinExistence type="predicted"/>
<feature type="transmembrane region" description="Helical" evidence="1">
    <location>
        <begin position="45"/>
        <end position="68"/>
    </location>
</feature>
<dbReference type="RefSeq" id="WP_205610930.1">
    <property type="nucleotide sequence ID" value="NZ_JACBCG010000003.1"/>
</dbReference>
<sequence length="80" mass="9514">MLKIYLITIVLFYLSFVLLFARYFVNKDNIASCQNKDKWFTYIRLLILSLMPAINILAIILFIKIAIFDSNEEFIKMLNE</sequence>
<protein>
    <submittedName>
        <fullName evidence="2">Uncharacterized protein</fullName>
    </submittedName>
</protein>
<keyword evidence="1" id="KW-0472">Membrane</keyword>
<gene>
    <name evidence="2" type="ORF">EXM69_08350</name>
</gene>
<feature type="transmembrane region" description="Helical" evidence="1">
    <location>
        <begin position="6"/>
        <end position="25"/>
    </location>
</feature>
<reference evidence="2 3" key="1">
    <citation type="submission" date="2019-02" db="EMBL/GenBank/DDBJ databases">
        <title>Genome sequencing of Clostridium botulinum clinical isolates.</title>
        <authorList>
            <person name="Brunt J."/>
            <person name="Van Vliet A.H.M."/>
            <person name="Stringer S.C."/>
            <person name="Grant K.A."/>
            <person name="Carter A.C."/>
            <person name="Peck M.W."/>
        </authorList>
    </citation>
    <scope>NUCLEOTIDE SEQUENCE [LARGE SCALE GENOMIC DNA]</scope>
    <source>
        <strain evidence="2 3">H142660711</strain>
    </source>
</reference>
<accession>A0A846I4P0</accession>
<dbReference type="Proteomes" id="UP000473887">
    <property type="component" value="Unassembled WGS sequence"/>
</dbReference>
<name>A0A846I4P0_CLOBO</name>
<keyword evidence="1" id="KW-1133">Transmembrane helix</keyword>
<comment type="caution">
    <text evidence="2">The sequence shown here is derived from an EMBL/GenBank/DDBJ whole genome shotgun (WGS) entry which is preliminary data.</text>
</comment>